<dbReference type="PROSITE" id="PS51186">
    <property type="entry name" value="GNAT"/>
    <property type="match status" value="1"/>
</dbReference>
<organism evidence="10 11">
    <name type="scientific">Roseovarius atlanticus</name>
    <dbReference type="NCBI Taxonomy" id="1641875"/>
    <lineage>
        <taxon>Bacteria</taxon>
        <taxon>Pseudomonadati</taxon>
        <taxon>Pseudomonadota</taxon>
        <taxon>Alphaproteobacteria</taxon>
        <taxon>Rhodobacterales</taxon>
        <taxon>Roseobacteraceae</taxon>
        <taxon>Roseovarius</taxon>
    </lineage>
</organism>
<dbReference type="EMBL" id="LAXJ01000025">
    <property type="protein sequence ID" value="KRS10920.1"/>
    <property type="molecule type" value="Genomic_DNA"/>
</dbReference>
<evidence type="ECO:0000256" key="5">
    <source>
        <dbReference type="ARBA" id="ARBA00022679"/>
    </source>
</evidence>
<dbReference type="UniPathway" id="UPA00067">
    <property type="reaction ID" value="UER00122"/>
</dbReference>
<dbReference type="GO" id="GO:0019491">
    <property type="term" value="P:ectoine biosynthetic process"/>
    <property type="evidence" value="ECO:0007669"/>
    <property type="project" value="UniProtKB-UniPathway"/>
</dbReference>
<dbReference type="EC" id="2.3.1.178" evidence="3 8"/>
<keyword evidence="6 8" id="KW-0012">Acyltransferase</keyword>
<evidence type="ECO:0000259" key="9">
    <source>
        <dbReference type="PROSITE" id="PS51186"/>
    </source>
</evidence>
<dbReference type="Gene3D" id="3.40.630.30">
    <property type="match status" value="1"/>
</dbReference>
<comment type="caution">
    <text evidence="10">The sequence shown here is derived from an EMBL/GenBank/DDBJ whole genome shotgun (WGS) entry which is preliminary data.</text>
</comment>
<proteinExistence type="inferred from homology"/>
<comment type="function">
    <text evidence="8">Catalyzes the acetylation of L-2,4-diaminobutyrate (DABA) to gamma-N-acetyl-alpha,gamma-diaminobutyric acid (ADABA) with acetyl coenzyme A.</text>
</comment>
<name>A0A0T5NPN5_9RHOB</name>
<protein>
    <recommendedName>
        <fullName evidence="4 8">L-2,4-diaminobutyric acid acetyltransferase</fullName>
        <shortName evidence="8">DABA acetyltransferase</shortName>
        <ecNumber evidence="3 8">2.3.1.178</ecNumber>
    </recommendedName>
</protein>
<reference evidence="10 11" key="1">
    <citation type="submission" date="2015-04" db="EMBL/GenBank/DDBJ databases">
        <title>The draft genome sequence of Roseovarius sp.R12b.</title>
        <authorList>
            <person name="Li G."/>
            <person name="Lai Q."/>
            <person name="Shao Z."/>
            <person name="Yan P."/>
        </authorList>
    </citation>
    <scope>NUCLEOTIDE SEQUENCE [LARGE SCALE GENOMIC DNA]</scope>
    <source>
        <strain evidence="10 11">R12B</strain>
    </source>
</reference>
<comment type="catalytic activity">
    <reaction evidence="7 8">
        <text>L-2,4-diaminobutanoate + acetyl-CoA = (2S)-4-acetamido-2-aminobutanoate + CoA + H(+)</text>
        <dbReference type="Rhea" id="RHEA:16901"/>
        <dbReference type="ChEBI" id="CHEBI:15378"/>
        <dbReference type="ChEBI" id="CHEBI:57287"/>
        <dbReference type="ChEBI" id="CHEBI:57288"/>
        <dbReference type="ChEBI" id="CHEBI:58761"/>
        <dbReference type="ChEBI" id="CHEBI:58929"/>
        <dbReference type="EC" id="2.3.1.178"/>
    </reaction>
</comment>
<comment type="similarity">
    <text evidence="2 8">Belongs to the acetyltransferase family. EctA subfamily.</text>
</comment>
<dbReference type="InterPro" id="IPR016181">
    <property type="entry name" value="Acyl_CoA_acyltransferase"/>
</dbReference>
<evidence type="ECO:0000256" key="8">
    <source>
        <dbReference type="RuleBase" id="RU365045"/>
    </source>
</evidence>
<feature type="domain" description="N-acetyltransferase" evidence="9">
    <location>
        <begin position="11"/>
        <end position="174"/>
    </location>
</feature>
<dbReference type="PATRIC" id="fig|1641875.4.peg.2229"/>
<evidence type="ECO:0000256" key="3">
    <source>
        <dbReference type="ARBA" id="ARBA00012355"/>
    </source>
</evidence>
<evidence type="ECO:0000256" key="6">
    <source>
        <dbReference type="ARBA" id="ARBA00023315"/>
    </source>
</evidence>
<sequence length="174" mass="19296">MPRDLAKELTPTLREPDATDGSEIWELVRECKPLDENSMYCNLIQCDHFAETCVLAEIEGKPVGWVSGHVIPSDPETLFIWQVAVSEDARGMGLGSLMLKEALGRDACADVNKIQTTITSDNDASWALFRKFAEECGTDLNAEAYYEKDEHFNGQSKTENLVTIPLAEELAKVA</sequence>
<evidence type="ECO:0000256" key="2">
    <source>
        <dbReference type="ARBA" id="ARBA00010712"/>
    </source>
</evidence>
<dbReference type="GO" id="GO:0033816">
    <property type="term" value="F:diaminobutyrate acetyltransferase activity"/>
    <property type="evidence" value="ECO:0007669"/>
    <property type="project" value="UniProtKB-EC"/>
</dbReference>
<dbReference type="Pfam" id="PF00583">
    <property type="entry name" value="Acetyltransf_1"/>
    <property type="match status" value="1"/>
</dbReference>
<evidence type="ECO:0000256" key="4">
    <source>
        <dbReference type="ARBA" id="ARBA00017935"/>
    </source>
</evidence>
<dbReference type="NCBIfam" id="TIGR02406">
    <property type="entry name" value="ectoine_EctA"/>
    <property type="match status" value="1"/>
</dbReference>
<keyword evidence="11" id="KW-1185">Reference proteome</keyword>
<dbReference type="SUPFAM" id="SSF55729">
    <property type="entry name" value="Acyl-CoA N-acyltransferases (Nat)"/>
    <property type="match status" value="1"/>
</dbReference>
<evidence type="ECO:0000313" key="11">
    <source>
        <dbReference type="Proteomes" id="UP000051295"/>
    </source>
</evidence>
<comment type="pathway">
    <text evidence="1 8">Amine and polyamine biosynthesis; ectoine biosynthesis; L-ectoine from L-aspartate 4-semialdehyde: step 2/3.</text>
</comment>
<dbReference type="Proteomes" id="UP000051295">
    <property type="component" value="Unassembled WGS sequence"/>
</dbReference>
<evidence type="ECO:0000256" key="1">
    <source>
        <dbReference type="ARBA" id="ARBA00004978"/>
    </source>
</evidence>
<keyword evidence="5 8" id="KW-0808">Transferase</keyword>
<dbReference type="CDD" id="cd04301">
    <property type="entry name" value="NAT_SF"/>
    <property type="match status" value="1"/>
</dbReference>
<dbReference type="OrthoDB" id="2436196at2"/>
<dbReference type="STRING" id="1641875.XM53_18500"/>
<evidence type="ECO:0000256" key="7">
    <source>
        <dbReference type="ARBA" id="ARBA00048924"/>
    </source>
</evidence>
<evidence type="ECO:0000313" key="10">
    <source>
        <dbReference type="EMBL" id="KRS10920.1"/>
    </source>
</evidence>
<accession>A0A0T5NPN5</accession>
<gene>
    <name evidence="8" type="primary">ectA</name>
    <name evidence="10" type="ORF">XM53_18500</name>
</gene>
<dbReference type="AlphaFoldDB" id="A0A0T5NPN5"/>
<dbReference type="InterPro" id="IPR012772">
    <property type="entry name" value="Ectoine_EctA"/>
</dbReference>
<dbReference type="InterPro" id="IPR000182">
    <property type="entry name" value="GNAT_dom"/>
</dbReference>
<dbReference type="RefSeq" id="WP_057796040.1">
    <property type="nucleotide sequence ID" value="NZ_LAXJ01000025.1"/>
</dbReference>